<feature type="compositionally biased region" description="Acidic residues" evidence="4">
    <location>
        <begin position="365"/>
        <end position="398"/>
    </location>
</feature>
<accession>A0A9P8PNV5</accession>
<dbReference type="FunFam" id="1.20.5.1500:FF:000001">
    <property type="entry name" value="Nucleosome assembly protein 1-like 1"/>
    <property type="match status" value="1"/>
</dbReference>
<dbReference type="SUPFAM" id="SSF143113">
    <property type="entry name" value="NAP-like"/>
    <property type="match status" value="1"/>
</dbReference>
<comment type="similarity">
    <text evidence="2 3">Belongs to the nucleosome assembly protein (NAP) family.</text>
</comment>
<dbReference type="Proteomes" id="UP000788993">
    <property type="component" value="Unassembled WGS sequence"/>
</dbReference>
<evidence type="ECO:0008006" key="7">
    <source>
        <dbReference type="Google" id="ProtNLM"/>
    </source>
</evidence>
<gene>
    <name evidence="5" type="ORF">OGATHE_001692</name>
</gene>
<dbReference type="FunFam" id="3.30.1120.90:FF:000003">
    <property type="entry name" value="Nucleosome assembly protein"/>
    <property type="match status" value="1"/>
</dbReference>
<feature type="compositionally biased region" description="Acidic residues" evidence="4">
    <location>
        <begin position="312"/>
        <end position="332"/>
    </location>
</feature>
<dbReference type="Gene3D" id="3.30.1120.90">
    <property type="entry name" value="Nucleosome assembly protein"/>
    <property type="match status" value="1"/>
</dbReference>
<evidence type="ECO:0000256" key="4">
    <source>
        <dbReference type="SAM" id="MobiDB-lite"/>
    </source>
</evidence>
<name>A0A9P8PNV5_9ASCO</name>
<dbReference type="GO" id="GO:0005940">
    <property type="term" value="C:septin ring"/>
    <property type="evidence" value="ECO:0007669"/>
    <property type="project" value="UniProtKB-ARBA"/>
</dbReference>
<reference evidence="5" key="2">
    <citation type="submission" date="2021-01" db="EMBL/GenBank/DDBJ databases">
        <authorList>
            <person name="Schikora-Tamarit M.A."/>
        </authorList>
    </citation>
    <scope>NUCLEOTIDE SEQUENCE</scope>
    <source>
        <strain evidence="5">NCAIM Y.01608</strain>
    </source>
</reference>
<organism evidence="5 6">
    <name type="scientific">Ogataea polymorpha</name>
    <dbReference type="NCBI Taxonomy" id="460523"/>
    <lineage>
        <taxon>Eukaryota</taxon>
        <taxon>Fungi</taxon>
        <taxon>Dikarya</taxon>
        <taxon>Ascomycota</taxon>
        <taxon>Saccharomycotina</taxon>
        <taxon>Pichiomycetes</taxon>
        <taxon>Pichiales</taxon>
        <taxon>Pichiaceae</taxon>
        <taxon>Ogataea</taxon>
    </lineage>
</organism>
<proteinExistence type="inferred from homology"/>
<dbReference type="Gene3D" id="1.20.5.1500">
    <property type="match status" value="1"/>
</dbReference>
<feature type="region of interest" description="Disordered" evidence="4">
    <location>
        <begin position="1"/>
        <end position="30"/>
    </location>
</feature>
<sequence length="416" mass="47974">MSEPIKKGNIAQAPTPHNTPASVSGSYLKNAPLPTIPSTIKEDDELRKKLLANPAILSMIEGKLNTLVGSDSGYVKALPPKIKNRLYGLKALQQKQFKLEAEFQMELLNLEKKYHEKHQPIFEKRKKLVTGSLEPAPEEIEEGQALMGEEEDEEDEADETKTEIDESLKDVKGVPSFWLTAMENLGPIAELITDRDSEALNHLIDIRLEYFDALGFRLVFEFEENDYFTNKELVKTYYYQKELGYSRDFVYDHAEGCDIKWKDNDHNLTITVEKRKQRNKHTKQVRTIEKLTAVDSFFNFFNPPQPPKSKEEQEDADEEEDEEDEEEEEEDLEQRLQLDYEIGELFKDKLLPRAIDWFTGQALEYEYDDGEEEEDYEEDEEDSEADESDEDEDSEEDGSGQAGSAKAQQPAECKQQ</sequence>
<evidence type="ECO:0000313" key="6">
    <source>
        <dbReference type="Proteomes" id="UP000788993"/>
    </source>
</evidence>
<comment type="caution">
    <text evidence="5">The sequence shown here is derived from an EMBL/GenBank/DDBJ whole genome shotgun (WGS) entry which is preliminary data.</text>
</comment>
<evidence type="ECO:0000256" key="2">
    <source>
        <dbReference type="ARBA" id="ARBA00009947"/>
    </source>
</evidence>
<evidence type="ECO:0000256" key="1">
    <source>
        <dbReference type="ARBA" id="ARBA00004266"/>
    </source>
</evidence>
<dbReference type="GO" id="GO:0005634">
    <property type="term" value="C:nucleus"/>
    <property type="evidence" value="ECO:0007669"/>
    <property type="project" value="InterPro"/>
</dbReference>
<reference evidence="5" key="1">
    <citation type="journal article" date="2021" name="Open Biol.">
        <title>Shared evolutionary footprints suggest mitochondrial oxidative damage underlies multiple complex I losses in fungi.</title>
        <authorList>
            <person name="Schikora-Tamarit M.A."/>
            <person name="Marcet-Houben M."/>
            <person name="Nosek J."/>
            <person name="Gabaldon T."/>
        </authorList>
    </citation>
    <scope>NUCLEOTIDE SEQUENCE</scope>
    <source>
        <strain evidence="5">NCAIM Y.01608</strain>
    </source>
</reference>
<dbReference type="PANTHER" id="PTHR11875">
    <property type="entry name" value="TESTIS-SPECIFIC Y-ENCODED PROTEIN"/>
    <property type="match status" value="1"/>
</dbReference>
<dbReference type="InterPro" id="IPR037231">
    <property type="entry name" value="NAP-like_sf"/>
</dbReference>
<dbReference type="InterPro" id="IPR002164">
    <property type="entry name" value="NAP_family"/>
</dbReference>
<evidence type="ECO:0000256" key="3">
    <source>
        <dbReference type="RuleBase" id="RU003876"/>
    </source>
</evidence>
<comment type="subcellular location">
    <subcellularLocation>
        <location evidence="1">Bud neck</location>
    </subcellularLocation>
</comment>
<feature type="region of interest" description="Disordered" evidence="4">
    <location>
        <begin position="144"/>
        <end position="164"/>
    </location>
</feature>
<dbReference type="GO" id="GO:0006334">
    <property type="term" value="P:nucleosome assembly"/>
    <property type="evidence" value="ECO:0007669"/>
    <property type="project" value="InterPro"/>
</dbReference>
<dbReference type="AlphaFoldDB" id="A0A9P8PNV5"/>
<feature type="compositionally biased region" description="Polar residues" evidence="4">
    <location>
        <begin position="15"/>
        <end position="27"/>
    </location>
</feature>
<dbReference type="Pfam" id="PF00956">
    <property type="entry name" value="NAP"/>
    <property type="match status" value="1"/>
</dbReference>
<dbReference type="GO" id="GO:0005935">
    <property type="term" value="C:cellular bud neck"/>
    <property type="evidence" value="ECO:0007669"/>
    <property type="project" value="UniProtKB-SubCell"/>
</dbReference>
<evidence type="ECO:0000313" key="5">
    <source>
        <dbReference type="EMBL" id="KAH3675352.1"/>
    </source>
</evidence>
<protein>
    <recommendedName>
        <fullName evidence="7">Nucleosome assembly protein</fullName>
    </recommendedName>
</protein>
<keyword evidence="6" id="KW-1185">Reference proteome</keyword>
<feature type="region of interest" description="Disordered" evidence="4">
    <location>
        <begin position="298"/>
        <end position="336"/>
    </location>
</feature>
<feature type="region of interest" description="Disordered" evidence="4">
    <location>
        <begin position="364"/>
        <end position="416"/>
    </location>
</feature>
<dbReference type="EMBL" id="JAEUBD010000382">
    <property type="protein sequence ID" value="KAH3675352.1"/>
    <property type="molecule type" value="Genomic_DNA"/>
</dbReference>
<feature type="compositionally biased region" description="Acidic residues" evidence="4">
    <location>
        <begin position="144"/>
        <end position="158"/>
    </location>
</feature>